<evidence type="ECO:0000313" key="3">
    <source>
        <dbReference type="EMBL" id="GAA1418903.1"/>
    </source>
</evidence>
<organism evidence="3 4">
    <name type="scientific">Streptomyces thermospinosisporus</name>
    <dbReference type="NCBI Taxonomy" id="161482"/>
    <lineage>
        <taxon>Bacteria</taxon>
        <taxon>Bacillati</taxon>
        <taxon>Actinomycetota</taxon>
        <taxon>Actinomycetes</taxon>
        <taxon>Kitasatosporales</taxon>
        <taxon>Streptomycetaceae</taxon>
        <taxon>Streptomyces</taxon>
    </lineage>
</organism>
<reference evidence="4" key="1">
    <citation type="journal article" date="2019" name="Int. J. Syst. Evol. Microbiol.">
        <title>The Global Catalogue of Microorganisms (GCM) 10K type strain sequencing project: providing services to taxonomists for standard genome sequencing and annotation.</title>
        <authorList>
            <consortium name="The Broad Institute Genomics Platform"/>
            <consortium name="The Broad Institute Genome Sequencing Center for Infectious Disease"/>
            <person name="Wu L."/>
            <person name="Ma J."/>
        </authorList>
    </citation>
    <scope>NUCLEOTIDE SEQUENCE [LARGE SCALE GENOMIC DNA]</scope>
    <source>
        <strain evidence="4">JCM 11756</strain>
    </source>
</reference>
<evidence type="ECO:0000259" key="2">
    <source>
        <dbReference type="Pfam" id="PF26526"/>
    </source>
</evidence>
<feature type="domain" description="DUF8175" evidence="2">
    <location>
        <begin position="80"/>
        <end position="230"/>
    </location>
</feature>
<feature type="transmembrane region" description="Helical" evidence="1">
    <location>
        <begin position="12"/>
        <end position="32"/>
    </location>
</feature>
<dbReference type="InterPro" id="IPR058488">
    <property type="entry name" value="DUF8175"/>
</dbReference>
<name>A0ABP4JG30_9ACTN</name>
<dbReference type="EMBL" id="BAAAIZ010000017">
    <property type="protein sequence ID" value="GAA1418903.1"/>
    <property type="molecule type" value="Genomic_DNA"/>
</dbReference>
<protein>
    <recommendedName>
        <fullName evidence="2">DUF8175 domain-containing protein</fullName>
    </recommendedName>
</protein>
<accession>A0ABP4JG30</accession>
<gene>
    <name evidence="3" type="ORF">GCM10009601_15010</name>
</gene>
<keyword evidence="1" id="KW-1133">Transmembrane helix</keyword>
<evidence type="ECO:0000313" key="4">
    <source>
        <dbReference type="Proteomes" id="UP001500973"/>
    </source>
</evidence>
<keyword evidence="4" id="KW-1185">Reference proteome</keyword>
<dbReference type="Pfam" id="PF26526">
    <property type="entry name" value="DUF8175"/>
    <property type="match status" value="1"/>
</dbReference>
<keyword evidence="1" id="KW-0812">Transmembrane</keyword>
<keyword evidence="1" id="KW-0472">Membrane</keyword>
<sequence length="263" mass="28293">MSGKRGTWNTRGTWITGAALAAVLMLTGYVMFSGDESGADPQGKGWADLPASASPEAGYTQPAEWVEPERWTALPSGKRLDVRGSEVGFPHTLEGAVAAAAAANTVNIEGSRSTVDEQLRIYYSYVAKAEQSDENAEKIELAAVETDKMLHREMGVRPGGPLPSGAYMRNVVIGYKVIRESDDEVSVWVLARVTQKAGETKKETVDYTRTLNALVWKGGDWKLSAAATERVVQKAFKDGKPAIVAPGDAVFNEAGWTAIREAS</sequence>
<comment type="caution">
    <text evidence="3">The sequence shown here is derived from an EMBL/GenBank/DDBJ whole genome shotgun (WGS) entry which is preliminary data.</text>
</comment>
<dbReference type="Proteomes" id="UP001500973">
    <property type="component" value="Unassembled WGS sequence"/>
</dbReference>
<proteinExistence type="predicted"/>
<evidence type="ECO:0000256" key="1">
    <source>
        <dbReference type="SAM" id="Phobius"/>
    </source>
</evidence>